<name>A0A840LH99_9BURK</name>
<organism evidence="3 4">
    <name type="scientific">Roseateles oligotrophus</name>
    <dbReference type="NCBI Taxonomy" id="1769250"/>
    <lineage>
        <taxon>Bacteria</taxon>
        <taxon>Pseudomonadati</taxon>
        <taxon>Pseudomonadota</taxon>
        <taxon>Betaproteobacteria</taxon>
        <taxon>Burkholderiales</taxon>
        <taxon>Sphaerotilaceae</taxon>
        <taxon>Roseateles</taxon>
    </lineage>
</organism>
<evidence type="ECO:0000313" key="4">
    <source>
        <dbReference type="Proteomes" id="UP000562027"/>
    </source>
</evidence>
<dbReference type="Proteomes" id="UP000562027">
    <property type="component" value="Unassembled WGS sequence"/>
</dbReference>
<dbReference type="RefSeq" id="WP_246448549.1">
    <property type="nucleotide sequence ID" value="NZ_JACHLP010000009.1"/>
</dbReference>
<keyword evidence="2" id="KW-0732">Signal</keyword>
<proteinExistence type="predicted"/>
<dbReference type="AlphaFoldDB" id="A0A840LH99"/>
<feature type="region of interest" description="Disordered" evidence="1">
    <location>
        <begin position="72"/>
        <end position="111"/>
    </location>
</feature>
<dbReference type="EMBL" id="JACHLP010000009">
    <property type="protein sequence ID" value="MBB4845399.1"/>
    <property type="molecule type" value="Genomic_DNA"/>
</dbReference>
<feature type="signal peptide" evidence="2">
    <location>
        <begin position="1"/>
        <end position="34"/>
    </location>
</feature>
<evidence type="ECO:0000313" key="3">
    <source>
        <dbReference type="EMBL" id="MBB4845399.1"/>
    </source>
</evidence>
<accession>A0A840LH99</accession>
<gene>
    <name evidence="3" type="ORF">HNP55_003949</name>
</gene>
<feature type="chain" id="PRO_5032315144" description="DUF4124 domain-containing protein" evidence="2">
    <location>
        <begin position="35"/>
        <end position="177"/>
    </location>
</feature>
<comment type="caution">
    <text evidence="3">The sequence shown here is derived from an EMBL/GenBank/DDBJ whole genome shotgun (WGS) entry which is preliminary data.</text>
</comment>
<sequence>MLIRTASHKRSPGAPLHLALAWLLLAAAASSAQAQSPVYRCPGPPVLYTDALSPKEAQDKGCRSIEGTPITVLQSPKPRANAGAAATPSSAGSEAAKVDPAQQRNRDSERRRVLETELREAEERLATAQRELQAGAERKGDERNYQRYLDRMSELKANVSRQENDIQALKREISKLP</sequence>
<feature type="compositionally biased region" description="Low complexity" evidence="1">
    <location>
        <begin position="80"/>
        <end position="95"/>
    </location>
</feature>
<protein>
    <recommendedName>
        <fullName evidence="5">DUF4124 domain-containing protein</fullName>
    </recommendedName>
</protein>
<evidence type="ECO:0008006" key="5">
    <source>
        <dbReference type="Google" id="ProtNLM"/>
    </source>
</evidence>
<reference evidence="3 4" key="1">
    <citation type="submission" date="2020-08" db="EMBL/GenBank/DDBJ databases">
        <title>Functional genomics of gut bacteria from endangered species of beetles.</title>
        <authorList>
            <person name="Carlos-Shanley C."/>
        </authorList>
    </citation>
    <scope>NUCLEOTIDE SEQUENCE [LARGE SCALE GENOMIC DNA]</scope>
    <source>
        <strain evidence="3 4">S00239</strain>
    </source>
</reference>
<keyword evidence="4" id="KW-1185">Reference proteome</keyword>
<evidence type="ECO:0000256" key="1">
    <source>
        <dbReference type="SAM" id="MobiDB-lite"/>
    </source>
</evidence>
<evidence type="ECO:0000256" key="2">
    <source>
        <dbReference type="SAM" id="SignalP"/>
    </source>
</evidence>